<proteinExistence type="predicted"/>
<keyword evidence="2" id="KW-0489">Methyltransferase</keyword>
<dbReference type="RefSeq" id="WP_065544238.1">
    <property type="nucleotide sequence ID" value="NZ_CP015405.2"/>
</dbReference>
<dbReference type="CDD" id="cd02440">
    <property type="entry name" value="AdoMet_MTases"/>
    <property type="match status" value="1"/>
</dbReference>
<evidence type="ECO:0000259" key="1">
    <source>
        <dbReference type="Pfam" id="PF08241"/>
    </source>
</evidence>
<dbReference type="Pfam" id="PF08241">
    <property type="entry name" value="Methyltransf_11"/>
    <property type="match status" value="1"/>
</dbReference>
<name>A0A1C7IEP4_9FIRM</name>
<dbReference type="GO" id="GO:0032259">
    <property type="term" value="P:methylation"/>
    <property type="evidence" value="ECO:0007669"/>
    <property type="project" value="UniProtKB-KW"/>
</dbReference>
<protein>
    <submittedName>
        <fullName evidence="2">SAM-dependent methyltransferase</fullName>
    </submittedName>
</protein>
<dbReference type="PANTHER" id="PTHR43591">
    <property type="entry name" value="METHYLTRANSFERASE"/>
    <property type="match status" value="1"/>
</dbReference>
<evidence type="ECO:0000313" key="2">
    <source>
        <dbReference type="EMBL" id="ANU78150.1"/>
    </source>
</evidence>
<dbReference type="InterPro" id="IPR013216">
    <property type="entry name" value="Methyltransf_11"/>
</dbReference>
<dbReference type="STRING" id="1796616.A4V09_21830"/>
<dbReference type="Proteomes" id="UP000092574">
    <property type="component" value="Chromosome"/>
</dbReference>
<gene>
    <name evidence="2" type="ORF">A4V09_21830</name>
</gene>
<accession>A0A1C7IEP4</accession>
<evidence type="ECO:0000313" key="3">
    <source>
        <dbReference type="Proteomes" id="UP000092574"/>
    </source>
</evidence>
<dbReference type="KEGG" id="byl:A4V09_21830"/>
<keyword evidence="2" id="KW-0808">Transferase</keyword>
<dbReference type="GO" id="GO:0008757">
    <property type="term" value="F:S-adenosylmethionine-dependent methyltransferase activity"/>
    <property type="evidence" value="ECO:0007669"/>
    <property type="project" value="InterPro"/>
</dbReference>
<dbReference type="Gene3D" id="3.40.50.150">
    <property type="entry name" value="Vaccinia Virus protein VP39"/>
    <property type="match status" value="1"/>
</dbReference>
<organism evidence="2 3">
    <name type="scientific">Blautia pseudococcoides</name>
    <dbReference type="NCBI Taxonomy" id="1796616"/>
    <lineage>
        <taxon>Bacteria</taxon>
        <taxon>Bacillati</taxon>
        <taxon>Bacillota</taxon>
        <taxon>Clostridia</taxon>
        <taxon>Lachnospirales</taxon>
        <taxon>Lachnospiraceae</taxon>
        <taxon>Blautia</taxon>
    </lineage>
</organism>
<reference evidence="2" key="1">
    <citation type="submission" date="2017-04" db="EMBL/GenBank/DDBJ databases">
        <title>Complete Genome Sequences of Twelve Strains of a Stable Defined Moderately Diverse Mouse Microbiota 2 (sDMDMm2).</title>
        <authorList>
            <person name="Uchimura Y."/>
            <person name="Wyss M."/>
            <person name="Brugiroux S."/>
            <person name="Limenitakis J.P."/>
            <person name="Stecher B."/>
            <person name="McCoy K.D."/>
            <person name="Macpherson A.J."/>
        </authorList>
    </citation>
    <scope>NUCLEOTIDE SEQUENCE</scope>
    <source>
        <strain evidence="2">YL58</strain>
    </source>
</reference>
<dbReference type="OrthoDB" id="43862at2"/>
<dbReference type="AlphaFoldDB" id="A0A1C7IEP4"/>
<feature type="domain" description="Methyltransferase type 11" evidence="1">
    <location>
        <begin position="44"/>
        <end position="126"/>
    </location>
</feature>
<sequence>MTELKENDIWADQAASHPGGKMLTKRMIQKALQGGWLANHCRLLDLGCGSGETVRLLRGMDFNAEGIDLSADLNQSHLVRGDASLLPWEEESFQGVLAECTLSVTGTDEVLPEVLRILKPGGIFLVSDLFELGCRPSWPEKYDLELLYLENATPCLRNYISEWIWKHERACPPLCLGGRRISPDDLTYYYAILRKRKGAGYFNGTQRISDGVRNAGL</sequence>
<keyword evidence="3" id="KW-1185">Reference proteome</keyword>
<dbReference type="EMBL" id="CP015405">
    <property type="protein sequence ID" value="ANU78150.1"/>
    <property type="molecule type" value="Genomic_DNA"/>
</dbReference>
<dbReference type="SUPFAM" id="SSF53335">
    <property type="entry name" value="S-adenosyl-L-methionine-dependent methyltransferases"/>
    <property type="match status" value="1"/>
</dbReference>
<dbReference type="InterPro" id="IPR029063">
    <property type="entry name" value="SAM-dependent_MTases_sf"/>
</dbReference>